<reference evidence="2" key="1">
    <citation type="journal article" date="2009" name="Anaerobe">
        <title>The intD mobile genetic element from Dichelobacter nodosus, the causative agent of ovine footrot, is associated with the benign phenotype.</title>
        <authorList>
            <person name="Tanjung L.R."/>
            <person name="Whittle G."/>
            <person name="Shaw B.E."/>
            <person name="Bloomfield G.A."/>
            <person name="Katz M.E."/>
            <person name="Cheetham B.F."/>
        </authorList>
    </citation>
    <scope>NUCLEOTIDE SEQUENCE</scope>
    <source>
        <strain evidence="2">C305-1</strain>
    </source>
</reference>
<accession>Q5I738</accession>
<organism evidence="2">
    <name type="scientific">Dichelobacter nodosus</name>
    <name type="common">Bacteroides nodosus</name>
    <dbReference type="NCBI Taxonomy" id="870"/>
    <lineage>
        <taxon>Bacteria</taxon>
        <taxon>Pseudomonadati</taxon>
        <taxon>Pseudomonadota</taxon>
        <taxon>Gammaproteobacteria</taxon>
        <taxon>Cardiobacteriales</taxon>
        <taxon>Cardiobacteriaceae</taxon>
        <taxon>Dichelobacter</taxon>
    </lineage>
</organism>
<proteinExistence type="predicted"/>
<name>Q5I738_DICNO</name>
<gene>
    <name evidence="2" type="primary">dapA</name>
</gene>
<dbReference type="EMBL" id="AY847513">
    <property type="protein sequence ID" value="AAW31842.1"/>
    <property type="molecule type" value="Genomic_DNA"/>
</dbReference>
<feature type="coiled-coil region" evidence="1">
    <location>
        <begin position="338"/>
        <end position="365"/>
    </location>
</feature>
<protein>
    <submittedName>
        <fullName evidence="2">DapA</fullName>
    </submittedName>
</protein>
<keyword evidence="1" id="KW-0175">Coiled coil</keyword>
<evidence type="ECO:0000256" key="1">
    <source>
        <dbReference type="SAM" id="Coils"/>
    </source>
</evidence>
<evidence type="ECO:0000313" key="2">
    <source>
        <dbReference type="EMBL" id="AAW31842.1"/>
    </source>
</evidence>
<sequence length="520" mass="61641">MTINICLMNGMNTLPAKRDLSKKQQNMNADAYVAMNLPEKKSWLAAQWHHHLKHIGYEDSPQSTHNFNYETITVTYVDIDHIPHIDDVPYIGDCRHLDEIPNLDEAPHINEIYGDLNDTTQIEQRNSRFSMHELRTRRGNGNRGQRKPLSMPNLLQNDQCLDMVRNEKITFEELYTSSHERNVAAKRFIDQQNQQREVLKHHWSELINSIDSRNFLNYISYHYGLEVDNYRIEKNKSGNERIIADDRKYSVSDFLTKKMHMTWTEAQSILRTVAAQQQIGEQRKAAVTSRLMWQRFMRYEANKKNFSTVKSEYFTQRRMIKARYQYVHNDEISRGENAAKYRLIKMQKAAELAKLEQEYEEQARYYRQKMHDRYMEYLYEEAEQGNSAALGELNRIYPIRDYAQRDVFEICIKEQKHHKQQFSLIDLDYKVKIKRNGTIEYQDEREKTVIIDSYNSIKVTDRSVDIIVKALELAKLRYGRDGFEIRNATEQDLVAIQAAVNKTGVEVRIMNKEKNQDRGR</sequence>
<dbReference type="AlphaFoldDB" id="Q5I738"/>